<name>A0A1L6TG12_PISSA</name>
<evidence type="ECO:0000313" key="2">
    <source>
        <dbReference type="Proteomes" id="UP000029558"/>
    </source>
</evidence>
<dbReference type="AlphaFoldDB" id="A0A1L6TG12"/>
<dbReference type="Gene3D" id="3.40.50.1820">
    <property type="entry name" value="alpha/beta hydrolase"/>
    <property type="match status" value="1"/>
</dbReference>
<dbReference type="EMBL" id="CP012508">
    <property type="protein sequence ID" value="ALB21327.1"/>
    <property type="molecule type" value="Genomic_DNA"/>
</dbReference>
<dbReference type="PROSITE" id="PS51257">
    <property type="entry name" value="PROKAR_LIPOPROTEIN"/>
    <property type="match status" value="1"/>
</dbReference>
<dbReference type="RefSeq" id="WP_047927421.1">
    <property type="nucleotide sequence ID" value="NZ_CP012508.1"/>
</dbReference>
<dbReference type="Proteomes" id="UP000029558">
    <property type="component" value="Chromosome"/>
</dbReference>
<sequence>MNGYFKAFIVIIIVVLYGCSSHLQRAEKKAKSTGFHFELLATNDFQLVSVYRVSPEIKFTQVYIEGDGLAWLDRYRLSANPTPRDDMVLELALSDPTPNVIYIARPCQYTPAELNPLCTAKYWSSHRFSPEVVSSISQALDLLKIKFPNLQFHLIGYSGGGAVAALLAASRSDILALTTLAGNLDHNAVNTHHQVDQMPESLNAIDIAKKLKKLPQRHFIGINDEVVPKFIAKRFLARMGDPACSVLVPVNVTHHQGWSEVLRQQLHNHWRCSPFSHDLGDLS</sequence>
<evidence type="ECO:0000313" key="1">
    <source>
        <dbReference type="EMBL" id="ALB21327.1"/>
    </source>
</evidence>
<dbReference type="SUPFAM" id="SSF53474">
    <property type="entry name" value="alpha/beta-Hydrolases"/>
    <property type="match status" value="1"/>
</dbReference>
<protein>
    <submittedName>
        <fullName evidence="1">Thioesterase/hydrolase</fullName>
    </submittedName>
</protein>
<dbReference type="InterPro" id="IPR029058">
    <property type="entry name" value="AB_hydrolase_fold"/>
</dbReference>
<proteinExistence type="predicted"/>
<accession>A0A1L6TG12</accession>
<organism evidence="1 2">
    <name type="scientific">Piscirickettsia salmonis</name>
    <dbReference type="NCBI Taxonomy" id="1238"/>
    <lineage>
        <taxon>Bacteria</taxon>
        <taxon>Pseudomonadati</taxon>
        <taxon>Pseudomonadota</taxon>
        <taxon>Gammaproteobacteria</taxon>
        <taxon>Thiotrichales</taxon>
        <taxon>Piscirickettsiaceae</taxon>
        <taxon>Piscirickettsia</taxon>
    </lineage>
</organism>
<gene>
    <name evidence="1" type="ORF">KU39_141</name>
</gene>
<reference evidence="1 2" key="1">
    <citation type="journal article" date="2014" name="Genome Announc.">
        <title>Comparative Genome Analysis of Two Isolates of the Fish Pathogen Piscirickettsia salmonis from Different Hosts Reveals Major Differences in Virulence-Associated Secretion Systems.</title>
        <authorList>
            <person name="Bohle H."/>
            <person name="Henriquez P."/>
            <person name="Grothusen H."/>
            <person name="Navas E."/>
            <person name="Sandoval A."/>
            <person name="Bustamante F."/>
            <person name="Bustos P."/>
            <person name="Mancilla M."/>
        </authorList>
    </citation>
    <scope>NUCLEOTIDE SEQUENCE [LARGE SCALE GENOMIC DNA]</scope>
    <source>
        <strain evidence="2">B1-32597</strain>
    </source>
</reference>